<dbReference type="EMBL" id="AXCR01000004">
    <property type="protein sequence ID" value="KJR88541.1"/>
    <property type="molecule type" value="Genomic_DNA"/>
</dbReference>
<evidence type="ECO:0000313" key="2">
    <source>
        <dbReference type="Proteomes" id="UP000033710"/>
    </source>
</evidence>
<dbReference type="GeneID" id="27670088"/>
<organism evidence="1 2">
    <name type="scientific">Sporothrix schenckii 1099-18</name>
    <dbReference type="NCBI Taxonomy" id="1397361"/>
    <lineage>
        <taxon>Eukaryota</taxon>
        <taxon>Fungi</taxon>
        <taxon>Dikarya</taxon>
        <taxon>Ascomycota</taxon>
        <taxon>Pezizomycotina</taxon>
        <taxon>Sordariomycetes</taxon>
        <taxon>Sordariomycetidae</taxon>
        <taxon>Ophiostomatales</taxon>
        <taxon>Ophiostomataceae</taxon>
        <taxon>Sporothrix</taxon>
    </lineage>
</organism>
<proteinExistence type="predicted"/>
<dbReference type="KEGG" id="ssck:SPSK_08173"/>
<dbReference type="Proteomes" id="UP000033710">
    <property type="component" value="Unassembled WGS sequence"/>
</dbReference>
<evidence type="ECO:0000313" key="1">
    <source>
        <dbReference type="EMBL" id="KJR88541.1"/>
    </source>
</evidence>
<comment type="caution">
    <text evidence="1">The sequence shown here is derived from an EMBL/GenBank/DDBJ whole genome shotgun (WGS) entry which is preliminary data.</text>
</comment>
<gene>
    <name evidence="1" type="ORF">SPSK_08173</name>
</gene>
<reference evidence="1 2" key="1">
    <citation type="journal article" date="2014" name="BMC Genomics">
        <title>Comparative genomics of the major fungal agents of human and animal Sporotrichosis: Sporothrix schenckii and Sporothrix brasiliensis.</title>
        <authorList>
            <person name="Teixeira M.M."/>
            <person name="de Almeida L.G."/>
            <person name="Kubitschek-Barreira P."/>
            <person name="Alves F.L."/>
            <person name="Kioshima E.S."/>
            <person name="Abadio A.K."/>
            <person name="Fernandes L."/>
            <person name="Derengowski L.S."/>
            <person name="Ferreira K.S."/>
            <person name="Souza R.C."/>
            <person name="Ruiz J.C."/>
            <person name="de Andrade N.C."/>
            <person name="Paes H.C."/>
            <person name="Nicola A.M."/>
            <person name="Albuquerque P."/>
            <person name="Gerber A.L."/>
            <person name="Martins V.P."/>
            <person name="Peconick L.D."/>
            <person name="Neto A.V."/>
            <person name="Chaucanez C.B."/>
            <person name="Silva P.A."/>
            <person name="Cunha O.L."/>
            <person name="de Oliveira F.F."/>
            <person name="dos Santos T.C."/>
            <person name="Barros A.L."/>
            <person name="Soares M.A."/>
            <person name="de Oliveira L.M."/>
            <person name="Marini M.M."/>
            <person name="Villalobos-Duno H."/>
            <person name="Cunha M.M."/>
            <person name="de Hoog S."/>
            <person name="da Silveira J.F."/>
            <person name="Henrissat B."/>
            <person name="Nino-Vega G.A."/>
            <person name="Cisalpino P.S."/>
            <person name="Mora-Montes H.M."/>
            <person name="Almeida S.R."/>
            <person name="Stajich J.E."/>
            <person name="Lopes-Bezerra L.M."/>
            <person name="Vasconcelos A.T."/>
            <person name="Felipe M.S."/>
        </authorList>
    </citation>
    <scope>NUCLEOTIDE SEQUENCE [LARGE SCALE GENOMIC DNA]</scope>
    <source>
        <strain evidence="1 2">1099-18</strain>
    </source>
</reference>
<dbReference type="RefSeq" id="XP_016591217.1">
    <property type="nucleotide sequence ID" value="XM_016734811.1"/>
</dbReference>
<reference evidence="1 2" key="2">
    <citation type="journal article" date="2015" name="Eukaryot. Cell">
        <title>Asexual propagation of a virulent clone complex in a human and feline outbreak of sporotrichosis.</title>
        <authorList>
            <person name="Teixeira Mde M."/>
            <person name="Rodrigues A.M."/>
            <person name="Tsui C.K."/>
            <person name="de Almeida L.G."/>
            <person name="Van Diepeningen A.D."/>
            <person name="van den Ende B.G."/>
            <person name="Fernandes G.F."/>
            <person name="Kano R."/>
            <person name="Hamelin R.C."/>
            <person name="Lopes-Bezerra L.M."/>
            <person name="Vasconcelos A.T."/>
            <person name="de Hoog S."/>
            <person name="de Camargo Z.P."/>
            <person name="Felipe M.S."/>
        </authorList>
    </citation>
    <scope>NUCLEOTIDE SEQUENCE [LARGE SCALE GENOMIC DNA]</scope>
    <source>
        <strain evidence="1 2">1099-18</strain>
    </source>
</reference>
<dbReference type="AlphaFoldDB" id="A0A0F2MK34"/>
<accession>A0A0F2MK34</accession>
<protein>
    <submittedName>
        <fullName evidence="1">Uncharacterized protein</fullName>
    </submittedName>
</protein>
<name>A0A0F2MK34_SPOSC</name>
<sequence length="100" mass="11029">MAFAGERYHSDAMPSRQTRPRHIVNIFTAWTRQASYFLSLASLLASRFPNQLPSSPWTSADGHKVRCPVPKPGFRPMVSGCLAVPASAQSKWVDCPPSDV</sequence>
<dbReference type="VEuPathDB" id="FungiDB:SPSK_08173"/>